<name>A0A2V4BXX1_9FLAO</name>
<keyword evidence="1" id="KW-0732">Signal</keyword>
<sequence>MKKITLLILIGFMMNACSSDDNKNNSSDYYNYITKKSVVSAINFMPEEIYPGADASKSPVLKLKLITEEEFPCINFGISTTQFAKGNELIVRIDKIAEPGGCFTAIGPAISYIDLPENTDKITFINGDKIDQYSIDITAQKIAIALIEKHFTTSLYNKTFRIPTNSFAYVCGTNKNNTEIYNAFYTLVKQNPDFTEFEFEGEGRIPYPETTNGNWVNHPSKFFKYKDVKEFNKLAAILNNYSAANIEKNSGVSISIYGWNNIKFHSWLEN</sequence>
<keyword evidence="3" id="KW-1185">Reference proteome</keyword>
<dbReference type="RefSeq" id="WP_110348394.1">
    <property type="nucleotide sequence ID" value="NZ_QJHL01000005.1"/>
</dbReference>
<organism evidence="2 3">
    <name type="scientific">Flavobacterium hydrophilum</name>
    <dbReference type="NCBI Taxonomy" id="2211445"/>
    <lineage>
        <taxon>Bacteria</taxon>
        <taxon>Pseudomonadati</taxon>
        <taxon>Bacteroidota</taxon>
        <taxon>Flavobacteriia</taxon>
        <taxon>Flavobacteriales</taxon>
        <taxon>Flavobacteriaceae</taxon>
        <taxon>Flavobacterium</taxon>
    </lineage>
</organism>
<evidence type="ECO:0000256" key="1">
    <source>
        <dbReference type="SAM" id="SignalP"/>
    </source>
</evidence>
<comment type="caution">
    <text evidence="2">The sequence shown here is derived from an EMBL/GenBank/DDBJ whole genome shotgun (WGS) entry which is preliminary data.</text>
</comment>
<feature type="chain" id="PRO_5016042030" evidence="1">
    <location>
        <begin position="19"/>
        <end position="270"/>
    </location>
</feature>
<reference evidence="2 3" key="1">
    <citation type="submission" date="2018-05" db="EMBL/GenBank/DDBJ databases">
        <title>Flavobacterium sp. strain IMCC34758, incomplete genome.</title>
        <authorList>
            <person name="Joung Y."/>
        </authorList>
    </citation>
    <scope>NUCLEOTIDE SEQUENCE [LARGE SCALE GENOMIC DNA]</scope>
    <source>
        <strain evidence="2 3">IMCC34758</strain>
    </source>
</reference>
<dbReference type="EMBL" id="QJHL01000005">
    <property type="protein sequence ID" value="PXY43856.1"/>
    <property type="molecule type" value="Genomic_DNA"/>
</dbReference>
<dbReference type="AlphaFoldDB" id="A0A2V4BXX1"/>
<dbReference type="OrthoDB" id="1428799at2"/>
<accession>A0A2V4BXX1</accession>
<evidence type="ECO:0000313" key="3">
    <source>
        <dbReference type="Proteomes" id="UP000247681"/>
    </source>
</evidence>
<gene>
    <name evidence="2" type="ORF">DMB68_18510</name>
</gene>
<proteinExistence type="predicted"/>
<feature type="signal peptide" evidence="1">
    <location>
        <begin position="1"/>
        <end position="18"/>
    </location>
</feature>
<protein>
    <submittedName>
        <fullName evidence="2">Uncharacterized protein</fullName>
    </submittedName>
</protein>
<evidence type="ECO:0000313" key="2">
    <source>
        <dbReference type="EMBL" id="PXY43856.1"/>
    </source>
</evidence>
<dbReference type="Proteomes" id="UP000247681">
    <property type="component" value="Unassembled WGS sequence"/>
</dbReference>